<protein>
    <submittedName>
        <fullName evidence="2">Uncharacterized protein</fullName>
    </submittedName>
</protein>
<reference evidence="2" key="1">
    <citation type="submission" date="2022-04" db="EMBL/GenBank/DDBJ databases">
        <authorList>
            <person name="Hwangbo M."/>
            <person name="Wang B."/>
            <person name="Gill J.J."/>
            <person name="Chu K.-H."/>
            <person name="Young R."/>
        </authorList>
    </citation>
    <scope>NUCLEOTIDE SEQUENCE</scope>
</reference>
<dbReference type="Proteomes" id="UP001057233">
    <property type="component" value="Segment"/>
</dbReference>
<feature type="region of interest" description="Disordered" evidence="1">
    <location>
        <begin position="98"/>
        <end position="122"/>
    </location>
</feature>
<gene>
    <name evidence="2" type="ORF">Mbo2_083</name>
</gene>
<keyword evidence="3" id="KW-1185">Reference proteome</keyword>
<proteinExistence type="predicted"/>
<dbReference type="EMBL" id="ON191531">
    <property type="protein sequence ID" value="URG17453.1"/>
    <property type="molecule type" value="Genomic_DNA"/>
</dbReference>
<name>A0A9E7LH84_9CAUD</name>
<evidence type="ECO:0000256" key="1">
    <source>
        <dbReference type="SAM" id="MobiDB-lite"/>
    </source>
</evidence>
<accession>A0A9E7LH84</accession>
<organism evidence="2 3">
    <name type="scientific">Rhodococcus phage Mbo2</name>
    <dbReference type="NCBI Taxonomy" id="2936911"/>
    <lineage>
        <taxon>Viruses</taxon>
        <taxon>Duplodnaviria</taxon>
        <taxon>Heunggongvirae</taxon>
        <taxon>Uroviricota</taxon>
        <taxon>Caudoviricetes</taxon>
        <taxon>Caudoviricetes incertae sedis</taxon>
        <taxon>Mboduovirus</taxon>
        <taxon>Mboduovirus mbo2</taxon>
    </lineage>
</organism>
<evidence type="ECO:0000313" key="2">
    <source>
        <dbReference type="EMBL" id="URG17453.1"/>
    </source>
</evidence>
<sequence length="189" mass="21650">MATVMNSTRNVLREYAKNNGWTLREKRGSSQEDWFERGFERIAVWYNGREALWFATRGDNRIKAEANAPIAKNHASVDERNKGKKDTIIGWFRQENSLAEAPEPEPVEQADSDEPTPAPAERGKKIQEVLRETGLWQTLPEPARPWHDDDTDTIIRALAYLAGQRDRLAEEVRDMTKARDAIRGYLGTI</sequence>
<feature type="compositionally biased region" description="Acidic residues" evidence="1">
    <location>
        <begin position="102"/>
        <end position="114"/>
    </location>
</feature>
<evidence type="ECO:0000313" key="3">
    <source>
        <dbReference type="Proteomes" id="UP001057233"/>
    </source>
</evidence>